<comment type="catalytic activity">
    <reaction evidence="1">
        <text>Hydrolysis of (1-&gt;3)-beta-D-glucosidic linkages in (1-&gt;3)-beta-D-glucans.</text>
        <dbReference type="EC" id="3.2.1.39"/>
    </reaction>
</comment>
<organism evidence="10 11">
    <name type="scientific">Quercus suber</name>
    <name type="common">Cork oak</name>
    <dbReference type="NCBI Taxonomy" id="58331"/>
    <lineage>
        <taxon>Eukaryota</taxon>
        <taxon>Viridiplantae</taxon>
        <taxon>Streptophyta</taxon>
        <taxon>Embryophyta</taxon>
        <taxon>Tracheophyta</taxon>
        <taxon>Spermatophyta</taxon>
        <taxon>Magnoliopsida</taxon>
        <taxon>eudicotyledons</taxon>
        <taxon>Gunneridae</taxon>
        <taxon>Pentapetalae</taxon>
        <taxon>rosids</taxon>
        <taxon>fabids</taxon>
        <taxon>Fagales</taxon>
        <taxon>Fagaceae</taxon>
        <taxon>Quercus</taxon>
    </lineage>
</organism>
<evidence type="ECO:0000256" key="3">
    <source>
        <dbReference type="ARBA" id="ARBA00012780"/>
    </source>
</evidence>
<name>A0AAW0KF58_QUESU</name>
<evidence type="ECO:0000256" key="7">
    <source>
        <dbReference type="ARBA" id="ARBA00033417"/>
    </source>
</evidence>
<comment type="caution">
    <text evidence="10">The sequence shown here is derived from an EMBL/GenBank/DDBJ whole genome shotgun (WGS) entry which is preliminary data.</text>
</comment>
<protein>
    <recommendedName>
        <fullName evidence="3">glucan endo-1,3-beta-D-glucosidase</fullName>
        <ecNumber evidence="3">3.2.1.39</ecNumber>
    </recommendedName>
    <alternativeName>
        <fullName evidence="6">(1-&gt;3)-beta-glucan endohydrolase</fullName>
    </alternativeName>
    <alternativeName>
        <fullName evidence="7">Beta-1,3-endoglucanase</fullName>
    </alternativeName>
</protein>
<evidence type="ECO:0000256" key="2">
    <source>
        <dbReference type="ARBA" id="ARBA00008773"/>
    </source>
</evidence>
<sequence>MDKSYSTGNGPSAMSLMLTFVMRMASLDIIVLARYRPYMITLFGPMLLFNRSCRIGVCYGMLGNNLPSPREVINMYKQYNIGRIQLYGQNYGAFLALRGTNIELMLGVPNEEL</sequence>
<dbReference type="InterPro" id="IPR017853">
    <property type="entry name" value="GH"/>
</dbReference>
<dbReference type="Proteomes" id="UP000237347">
    <property type="component" value="Unassembled WGS sequence"/>
</dbReference>
<keyword evidence="9" id="KW-0472">Membrane</keyword>
<evidence type="ECO:0000256" key="4">
    <source>
        <dbReference type="ARBA" id="ARBA00022801"/>
    </source>
</evidence>
<dbReference type="Gene3D" id="3.20.20.80">
    <property type="entry name" value="Glycosidases"/>
    <property type="match status" value="1"/>
</dbReference>
<evidence type="ECO:0000256" key="8">
    <source>
        <dbReference type="RuleBase" id="RU004335"/>
    </source>
</evidence>
<comment type="similarity">
    <text evidence="2 8">Belongs to the glycosyl hydrolase 17 family.</text>
</comment>
<dbReference type="GO" id="GO:0042973">
    <property type="term" value="F:glucan endo-1,3-beta-D-glucosidase activity"/>
    <property type="evidence" value="ECO:0007669"/>
    <property type="project" value="UniProtKB-EC"/>
</dbReference>
<evidence type="ECO:0000313" key="10">
    <source>
        <dbReference type="EMBL" id="KAK7837919.1"/>
    </source>
</evidence>
<dbReference type="SUPFAM" id="SSF51445">
    <property type="entry name" value="(Trans)glycosidases"/>
    <property type="match status" value="1"/>
</dbReference>
<dbReference type="Pfam" id="PF00332">
    <property type="entry name" value="Glyco_hydro_17"/>
    <property type="match status" value="1"/>
</dbReference>
<proteinExistence type="inferred from homology"/>
<gene>
    <name evidence="10" type="primary">E13E_0</name>
    <name evidence="10" type="ORF">CFP56_020614</name>
</gene>
<evidence type="ECO:0000256" key="5">
    <source>
        <dbReference type="ARBA" id="ARBA00023295"/>
    </source>
</evidence>
<feature type="transmembrane region" description="Helical" evidence="9">
    <location>
        <begin position="12"/>
        <end position="33"/>
    </location>
</feature>
<dbReference type="PANTHER" id="PTHR32227">
    <property type="entry name" value="GLUCAN ENDO-1,3-BETA-GLUCOSIDASE BG1-RELATED-RELATED"/>
    <property type="match status" value="1"/>
</dbReference>
<evidence type="ECO:0000313" key="11">
    <source>
        <dbReference type="Proteomes" id="UP000237347"/>
    </source>
</evidence>
<evidence type="ECO:0000256" key="6">
    <source>
        <dbReference type="ARBA" id="ARBA00033335"/>
    </source>
</evidence>
<keyword evidence="9" id="KW-1133">Transmembrane helix</keyword>
<keyword evidence="11" id="KW-1185">Reference proteome</keyword>
<keyword evidence="4" id="KW-0378">Hydrolase</keyword>
<keyword evidence="5" id="KW-0326">Glycosidase</keyword>
<reference evidence="10 11" key="1">
    <citation type="journal article" date="2018" name="Sci. Data">
        <title>The draft genome sequence of cork oak.</title>
        <authorList>
            <person name="Ramos A.M."/>
            <person name="Usie A."/>
            <person name="Barbosa P."/>
            <person name="Barros P.M."/>
            <person name="Capote T."/>
            <person name="Chaves I."/>
            <person name="Simoes F."/>
            <person name="Abreu I."/>
            <person name="Carrasquinho I."/>
            <person name="Faro C."/>
            <person name="Guimaraes J.B."/>
            <person name="Mendonca D."/>
            <person name="Nobrega F."/>
            <person name="Rodrigues L."/>
            <person name="Saibo N.J.M."/>
            <person name="Varela M.C."/>
            <person name="Egas C."/>
            <person name="Matos J."/>
            <person name="Miguel C.M."/>
            <person name="Oliveira M.M."/>
            <person name="Ricardo C.P."/>
            <person name="Goncalves S."/>
        </authorList>
    </citation>
    <scope>NUCLEOTIDE SEQUENCE [LARGE SCALE GENOMIC DNA]</scope>
    <source>
        <strain evidence="11">cv. HL8</strain>
    </source>
</reference>
<dbReference type="InterPro" id="IPR000490">
    <property type="entry name" value="Glyco_hydro_17"/>
</dbReference>
<dbReference type="EMBL" id="PKMF04000318">
    <property type="protein sequence ID" value="KAK7837919.1"/>
    <property type="molecule type" value="Genomic_DNA"/>
</dbReference>
<accession>A0AAW0KF58</accession>
<dbReference type="InterPro" id="IPR044965">
    <property type="entry name" value="Glyco_hydro_17_plant"/>
</dbReference>
<evidence type="ECO:0000256" key="9">
    <source>
        <dbReference type="SAM" id="Phobius"/>
    </source>
</evidence>
<dbReference type="AlphaFoldDB" id="A0AAW0KF58"/>
<dbReference type="GO" id="GO:0005975">
    <property type="term" value="P:carbohydrate metabolic process"/>
    <property type="evidence" value="ECO:0007669"/>
    <property type="project" value="InterPro"/>
</dbReference>
<dbReference type="EC" id="3.2.1.39" evidence="3"/>
<keyword evidence="9" id="KW-0812">Transmembrane</keyword>
<evidence type="ECO:0000256" key="1">
    <source>
        <dbReference type="ARBA" id="ARBA00000382"/>
    </source>
</evidence>